<organism evidence="4 5">
    <name type="scientific">Rufibacter hautae</name>
    <dbReference type="NCBI Taxonomy" id="2595005"/>
    <lineage>
        <taxon>Bacteria</taxon>
        <taxon>Pseudomonadati</taxon>
        <taxon>Bacteroidota</taxon>
        <taxon>Cytophagia</taxon>
        <taxon>Cytophagales</taxon>
        <taxon>Hymenobacteraceae</taxon>
        <taxon>Rufibacter</taxon>
    </lineage>
</organism>
<evidence type="ECO:0000313" key="5">
    <source>
        <dbReference type="Proteomes" id="UP000324133"/>
    </source>
</evidence>
<dbReference type="Pfam" id="PF20606">
    <property type="entry name" value="DUF6799"/>
    <property type="match status" value="1"/>
</dbReference>
<sequence length="193" mass="21237">MLHRYLLAGGLFVGVLLAPEMAQAQNASIGKSERGRTTTTSVAPLRQGIIMRNGKMMEINGQQFTPLTQARTFPNGATLQPNGTLTASGGEAIQLNEGDHVDLKGNMHRTTVITHRSTTVTGDTTGIGKQLLQAQQMNDRLRLLQEKQRVLQQKGELLQKTVQNKPSQTELKKLDTDLAKLQQLIATEEKKKQ</sequence>
<keyword evidence="1" id="KW-0175">Coiled coil</keyword>
<feature type="domain" description="DUF6799" evidence="3">
    <location>
        <begin position="47"/>
        <end position="107"/>
    </location>
</feature>
<dbReference type="OrthoDB" id="893823at2"/>
<evidence type="ECO:0000256" key="2">
    <source>
        <dbReference type="SAM" id="SignalP"/>
    </source>
</evidence>
<keyword evidence="2" id="KW-0732">Signal</keyword>
<feature type="signal peptide" evidence="2">
    <location>
        <begin position="1"/>
        <end position="24"/>
    </location>
</feature>
<feature type="chain" id="PRO_5023097827" description="DUF6799 domain-containing protein" evidence="2">
    <location>
        <begin position="25"/>
        <end position="193"/>
    </location>
</feature>
<evidence type="ECO:0000313" key="4">
    <source>
        <dbReference type="EMBL" id="KAA3436476.1"/>
    </source>
</evidence>
<comment type="caution">
    <text evidence="4">The sequence shown here is derived from an EMBL/GenBank/DDBJ whole genome shotgun (WGS) entry which is preliminary data.</text>
</comment>
<gene>
    <name evidence="4" type="ORF">FOA19_18980</name>
</gene>
<name>A0A5B6T8G7_9BACT</name>
<reference evidence="4 5" key="1">
    <citation type="submission" date="2019-07" db="EMBL/GenBank/DDBJ databases">
        <title>Rufibacter sp. nov., isolated from lake sediment.</title>
        <authorList>
            <person name="Qu J.-H."/>
        </authorList>
    </citation>
    <scope>NUCLEOTIDE SEQUENCE [LARGE SCALE GENOMIC DNA]</scope>
    <source>
        <strain evidence="4 5">NBS58-1</strain>
    </source>
</reference>
<dbReference type="AlphaFoldDB" id="A0A5B6T8G7"/>
<dbReference type="InterPro" id="IPR046478">
    <property type="entry name" value="DUF6799"/>
</dbReference>
<feature type="coiled-coil region" evidence="1">
    <location>
        <begin position="134"/>
        <end position="191"/>
    </location>
</feature>
<dbReference type="RefSeq" id="WP_149092418.1">
    <property type="nucleotide sequence ID" value="NZ_VKKY01000003.1"/>
</dbReference>
<evidence type="ECO:0000256" key="1">
    <source>
        <dbReference type="SAM" id="Coils"/>
    </source>
</evidence>
<keyword evidence="5" id="KW-1185">Reference proteome</keyword>
<accession>A0A5B6T8G7</accession>
<dbReference type="EMBL" id="VKKY01000003">
    <property type="protein sequence ID" value="KAA3436476.1"/>
    <property type="molecule type" value="Genomic_DNA"/>
</dbReference>
<dbReference type="Proteomes" id="UP000324133">
    <property type="component" value="Unassembled WGS sequence"/>
</dbReference>
<protein>
    <recommendedName>
        <fullName evidence="3">DUF6799 domain-containing protein</fullName>
    </recommendedName>
</protein>
<evidence type="ECO:0000259" key="3">
    <source>
        <dbReference type="Pfam" id="PF20606"/>
    </source>
</evidence>
<proteinExistence type="predicted"/>